<comment type="caution">
    <text evidence="2">The sequence shown here is derived from an EMBL/GenBank/DDBJ whole genome shotgun (WGS) entry which is preliminary data.</text>
</comment>
<name>A0AAJ0M2H1_9PEZI</name>
<protein>
    <submittedName>
        <fullName evidence="2">Uncharacterized protein</fullName>
    </submittedName>
</protein>
<dbReference type="AlphaFoldDB" id="A0AAJ0M2H1"/>
<evidence type="ECO:0000313" key="3">
    <source>
        <dbReference type="Proteomes" id="UP001273166"/>
    </source>
</evidence>
<feature type="region of interest" description="Disordered" evidence="1">
    <location>
        <begin position="1"/>
        <end position="98"/>
    </location>
</feature>
<gene>
    <name evidence="2" type="ORF">B0T15DRAFT_527418</name>
</gene>
<organism evidence="2 3">
    <name type="scientific">Chaetomium strumarium</name>
    <dbReference type="NCBI Taxonomy" id="1170767"/>
    <lineage>
        <taxon>Eukaryota</taxon>
        <taxon>Fungi</taxon>
        <taxon>Dikarya</taxon>
        <taxon>Ascomycota</taxon>
        <taxon>Pezizomycotina</taxon>
        <taxon>Sordariomycetes</taxon>
        <taxon>Sordariomycetidae</taxon>
        <taxon>Sordariales</taxon>
        <taxon>Chaetomiaceae</taxon>
        <taxon>Chaetomium</taxon>
    </lineage>
</organism>
<feature type="compositionally biased region" description="Polar residues" evidence="1">
    <location>
        <begin position="1"/>
        <end position="17"/>
    </location>
</feature>
<reference evidence="2" key="1">
    <citation type="journal article" date="2023" name="Mol. Phylogenet. Evol.">
        <title>Genome-scale phylogeny and comparative genomics of the fungal order Sordariales.</title>
        <authorList>
            <person name="Hensen N."/>
            <person name="Bonometti L."/>
            <person name="Westerberg I."/>
            <person name="Brannstrom I.O."/>
            <person name="Guillou S."/>
            <person name="Cros-Aarteil S."/>
            <person name="Calhoun S."/>
            <person name="Haridas S."/>
            <person name="Kuo A."/>
            <person name="Mondo S."/>
            <person name="Pangilinan J."/>
            <person name="Riley R."/>
            <person name="LaButti K."/>
            <person name="Andreopoulos B."/>
            <person name="Lipzen A."/>
            <person name="Chen C."/>
            <person name="Yan M."/>
            <person name="Daum C."/>
            <person name="Ng V."/>
            <person name="Clum A."/>
            <person name="Steindorff A."/>
            <person name="Ohm R.A."/>
            <person name="Martin F."/>
            <person name="Silar P."/>
            <person name="Natvig D.O."/>
            <person name="Lalanne C."/>
            <person name="Gautier V."/>
            <person name="Ament-Velasquez S.L."/>
            <person name="Kruys A."/>
            <person name="Hutchinson M.I."/>
            <person name="Powell A.J."/>
            <person name="Barry K."/>
            <person name="Miller A.N."/>
            <person name="Grigoriev I.V."/>
            <person name="Debuchy R."/>
            <person name="Gladieux P."/>
            <person name="Hiltunen Thoren M."/>
            <person name="Johannesson H."/>
        </authorList>
    </citation>
    <scope>NUCLEOTIDE SEQUENCE</scope>
    <source>
        <strain evidence="2">CBS 333.67</strain>
    </source>
</reference>
<keyword evidence="3" id="KW-1185">Reference proteome</keyword>
<dbReference type="EMBL" id="JAUDZG010000003">
    <property type="protein sequence ID" value="KAK3306513.1"/>
    <property type="molecule type" value="Genomic_DNA"/>
</dbReference>
<evidence type="ECO:0000313" key="2">
    <source>
        <dbReference type="EMBL" id="KAK3306513.1"/>
    </source>
</evidence>
<dbReference type="Proteomes" id="UP001273166">
    <property type="component" value="Unassembled WGS sequence"/>
</dbReference>
<evidence type="ECO:0000256" key="1">
    <source>
        <dbReference type="SAM" id="MobiDB-lite"/>
    </source>
</evidence>
<sequence length="98" mass="10495">MSSSITEPTAGPGQTQPWRKWWPPETETMAEDELKAKPWINWKPDPKQPNAKPWLQWVPRDAHIVHSRSDSGPGSGSGSGSGSAPVSPVPPSSNAEGG</sequence>
<accession>A0AAJ0M2H1</accession>
<dbReference type="RefSeq" id="XP_062722293.1">
    <property type="nucleotide sequence ID" value="XM_062868971.1"/>
</dbReference>
<dbReference type="GeneID" id="87887800"/>
<feature type="compositionally biased region" description="Basic and acidic residues" evidence="1">
    <location>
        <begin position="60"/>
        <end position="69"/>
    </location>
</feature>
<proteinExistence type="predicted"/>
<reference evidence="2" key="2">
    <citation type="submission" date="2023-06" db="EMBL/GenBank/DDBJ databases">
        <authorList>
            <consortium name="Lawrence Berkeley National Laboratory"/>
            <person name="Mondo S.J."/>
            <person name="Hensen N."/>
            <person name="Bonometti L."/>
            <person name="Westerberg I."/>
            <person name="Brannstrom I.O."/>
            <person name="Guillou S."/>
            <person name="Cros-Aarteil S."/>
            <person name="Calhoun S."/>
            <person name="Haridas S."/>
            <person name="Kuo A."/>
            <person name="Pangilinan J."/>
            <person name="Riley R."/>
            <person name="Labutti K."/>
            <person name="Andreopoulos B."/>
            <person name="Lipzen A."/>
            <person name="Chen C."/>
            <person name="Yanf M."/>
            <person name="Daum C."/>
            <person name="Ng V."/>
            <person name="Clum A."/>
            <person name="Steindorff A."/>
            <person name="Ohm R."/>
            <person name="Martin F."/>
            <person name="Silar P."/>
            <person name="Natvig D."/>
            <person name="Lalanne C."/>
            <person name="Gautier V."/>
            <person name="Ament-Velasquez S.L."/>
            <person name="Kruys A."/>
            <person name="Hutchinson M.I."/>
            <person name="Powell A.J."/>
            <person name="Barry K."/>
            <person name="Miller A.N."/>
            <person name="Grigoriev I.V."/>
            <person name="Debuchy R."/>
            <person name="Gladieux P."/>
            <person name="Thoren M.H."/>
            <person name="Johannesson H."/>
        </authorList>
    </citation>
    <scope>NUCLEOTIDE SEQUENCE</scope>
    <source>
        <strain evidence="2">CBS 333.67</strain>
    </source>
</reference>